<dbReference type="Proteomes" id="UP000314294">
    <property type="component" value="Unassembled WGS sequence"/>
</dbReference>
<comment type="caution">
    <text evidence="2">The sequence shown here is derived from an EMBL/GenBank/DDBJ whole genome shotgun (WGS) entry which is preliminary data.</text>
</comment>
<evidence type="ECO:0000256" key="1">
    <source>
        <dbReference type="SAM" id="MobiDB-lite"/>
    </source>
</evidence>
<proteinExistence type="predicted"/>
<feature type="region of interest" description="Disordered" evidence="1">
    <location>
        <begin position="1"/>
        <end position="32"/>
    </location>
</feature>
<dbReference type="EMBL" id="SRLO01000077">
    <property type="protein sequence ID" value="TNN77976.1"/>
    <property type="molecule type" value="Genomic_DNA"/>
</dbReference>
<evidence type="ECO:0000313" key="3">
    <source>
        <dbReference type="Proteomes" id="UP000314294"/>
    </source>
</evidence>
<gene>
    <name evidence="2" type="ORF">EYF80_011729</name>
</gene>
<organism evidence="2 3">
    <name type="scientific">Liparis tanakae</name>
    <name type="common">Tanaka's snailfish</name>
    <dbReference type="NCBI Taxonomy" id="230148"/>
    <lineage>
        <taxon>Eukaryota</taxon>
        <taxon>Metazoa</taxon>
        <taxon>Chordata</taxon>
        <taxon>Craniata</taxon>
        <taxon>Vertebrata</taxon>
        <taxon>Euteleostomi</taxon>
        <taxon>Actinopterygii</taxon>
        <taxon>Neopterygii</taxon>
        <taxon>Teleostei</taxon>
        <taxon>Neoteleostei</taxon>
        <taxon>Acanthomorphata</taxon>
        <taxon>Eupercaria</taxon>
        <taxon>Perciformes</taxon>
        <taxon>Cottioidei</taxon>
        <taxon>Cottales</taxon>
        <taxon>Liparidae</taxon>
        <taxon>Liparis</taxon>
    </lineage>
</organism>
<evidence type="ECO:0000313" key="2">
    <source>
        <dbReference type="EMBL" id="TNN77976.1"/>
    </source>
</evidence>
<keyword evidence="3" id="KW-1185">Reference proteome</keyword>
<accession>A0A4Z2IJC0</accession>
<reference evidence="2 3" key="1">
    <citation type="submission" date="2019-03" db="EMBL/GenBank/DDBJ databases">
        <title>First draft genome of Liparis tanakae, snailfish: a comprehensive survey of snailfish specific genes.</title>
        <authorList>
            <person name="Kim W."/>
            <person name="Song I."/>
            <person name="Jeong J.-H."/>
            <person name="Kim D."/>
            <person name="Kim S."/>
            <person name="Ryu S."/>
            <person name="Song J.Y."/>
            <person name="Lee S.K."/>
        </authorList>
    </citation>
    <scope>NUCLEOTIDE SEQUENCE [LARGE SCALE GENOMIC DNA]</scope>
    <source>
        <tissue evidence="2">Muscle</tissue>
    </source>
</reference>
<protein>
    <submittedName>
        <fullName evidence="2">Uncharacterized protein</fullName>
    </submittedName>
</protein>
<dbReference type="AlphaFoldDB" id="A0A4Z2IJC0"/>
<name>A0A4Z2IJC0_9TELE</name>
<feature type="region of interest" description="Disordered" evidence="1">
    <location>
        <begin position="46"/>
        <end position="67"/>
    </location>
</feature>
<sequence>MQRLTVAGGFPFAEDPGGNNGGNSSRRNIQLRDNGAGELAADILGGPRKPALVNTRGQSADLSKRRT</sequence>